<dbReference type="Gene3D" id="3.40.50.11440">
    <property type="match status" value="1"/>
</dbReference>
<dbReference type="OrthoDB" id="9770545at2"/>
<dbReference type="Proteomes" id="UP000248706">
    <property type="component" value="Unassembled WGS sequence"/>
</dbReference>
<evidence type="ECO:0000259" key="1">
    <source>
        <dbReference type="Pfam" id="PF09861"/>
    </source>
</evidence>
<dbReference type="RefSeq" id="WP_112427356.1">
    <property type="nucleotide sequence ID" value="NZ_MCIF01000002.1"/>
</dbReference>
<sequence>MLLGEGSTSETLSSSQVSDLLQRALEPLALAGKRVLVIIPDGTRSAPIPLFFRLLNEQLYSRVAQLDYLIALGTHPPLSEAAITALVGFSAEERAQSYPGLRIFNHQWDRPAMLHALGTLNAEEVDQLTEGLLRDEIVVSLNRRILDYDQLIICGPVFPHEVAGFSGGAKYLFPGIAGPEIINTTHWLGALVTSLHTIGVKETPVRRLLHRAAELVPRPLLVLALVMQGQDLHGLYIGDYQQAFEAAADLSARLNIVTHPHPYQLVLAVAAPLYPDLWTGAKAMYKTEPIVADGGEVIIYAPKITEFSYTHGPLIERVGYHVRDYFLKQPERFRTIPGTIKAHSTHVKGAGSYDATTGRELPRIQVTLATGIDAERCQRVNLGYRDPQSIDPEAWKGLEDEGILVVEHAGEVLHRLQYS</sequence>
<dbReference type="GO" id="GO:0050043">
    <property type="term" value="F:lactate racemase activity"/>
    <property type="evidence" value="ECO:0007669"/>
    <property type="project" value="InterPro"/>
</dbReference>
<dbReference type="AlphaFoldDB" id="A0A328VLC0"/>
<evidence type="ECO:0000313" key="2">
    <source>
        <dbReference type="EMBL" id="RAQ94995.1"/>
    </source>
</evidence>
<reference evidence="2 3" key="1">
    <citation type="submission" date="2016-08" db="EMBL/GenBank/DDBJ databases">
        <title>Analysis of Carbohydrate Active Enzymes in Thermogemmatispora T81 Reveals Carbohydrate Degradation Ability.</title>
        <authorList>
            <person name="Tomazini A."/>
            <person name="Lal S."/>
            <person name="Stott M."/>
            <person name="Henrissat B."/>
            <person name="Polikarpov I."/>
            <person name="Sparling R."/>
            <person name="Levin D.B."/>
        </authorList>
    </citation>
    <scope>NUCLEOTIDE SEQUENCE [LARGE SCALE GENOMIC DNA]</scope>
    <source>
        <strain evidence="2 3">T81</strain>
    </source>
</reference>
<dbReference type="PANTHER" id="PTHR33171:SF17">
    <property type="entry name" value="LARA-LIKE N-TERMINAL DOMAIN-CONTAINING PROTEIN"/>
    <property type="match status" value="1"/>
</dbReference>
<protein>
    <recommendedName>
        <fullName evidence="1">LarA-like N-terminal domain-containing protein</fullName>
    </recommendedName>
</protein>
<proteinExistence type="predicted"/>
<comment type="caution">
    <text evidence="2">The sequence shown here is derived from an EMBL/GenBank/DDBJ whole genome shotgun (WGS) entry which is preliminary data.</text>
</comment>
<dbReference type="InterPro" id="IPR018657">
    <property type="entry name" value="LarA-like_N"/>
</dbReference>
<dbReference type="EMBL" id="MCIF01000002">
    <property type="protein sequence ID" value="RAQ94995.1"/>
    <property type="molecule type" value="Genomic_DNA"/>
</dbReference>
<dbReference type="InterPro" id="IPR048068">
    <property type="entry name" value="LarA-like"/>
</dbReference>
<dbReference type="Gene3D" id="3.90.226.30">
    <property type="match status" value="1"/>
</dbReference>
<name>A0A328VLC0_9CHLR</name>
<gene>
    <name evidence="2" type="ORF">A4R35_05565</name>
</gene>
<accession>A0A328VLC0</accession>
<dbReference type="Pfam" id="PF09861">
    <property type="entry name" value="Lar_N"/>
    <property type="match status" value="1"/>
</dbReference>
<dbReference type="InterPro" id="IPR043166">
    <property type="entry name" value="LarA-like_C"/>
</dbReference>
<feature type="domain" description="LarA-like N-terminal" evidence="1">
    <location>
        <begin position="22"/>
        <end position="188"/>
    </location>
</feature>
<organism evidence="2 3">
    <name type="scientific">Thermogemmatispora tikiterensis</name>
    <dbReference type="NCBI Taxonomy" id="1825093"/>
    <lineage>
        <taxon>Bacteria</taxon>
        <taxon>Bacillati</taxon>
        <taxon>Chloroflexota</taxon>
        <taxon>Ktedonobacteria</taxon>
        <taxon>Thermogemmatisporales</taxon>
        <taxon>Thermogemmatisporaceae</taxon>
        <taxon>Thermogemmatispora</taxon>
    </lineage>
</organism>
<keyword evidence="3" id="KW-1185">Reference proteome</keyword>
<dbReference type="PANTHER" id="PTHR33171">
    <property type="entry name" value="LAR_N DOMAIN-CONTAINING PROTEIN"/>
    <property type="match status" value="1"/>
</dbReference>
<evidence type="ECO:0000313" key="3">
    <source>
        <dbReference type="Proteomes" id="UP000248706"/>
    </source>
</evidence>